<protein>
    <submittedName>
        <fullName evidence="1">Uncharacterized protein</fullName>
    </submittedName>
</protein>
<comment type="caution">
    <text evidence="1">The sequence shown here is derived from an EMBL/GenBank/DDBJ whole genome shotgun (WGS) entry which is preliminary data.</text>
</comment>
<organism evidence="1">
    <name type="scientific">marine sediment metagenome</name>
    <dbReference type="NCBI Taxonomy" id="412755"/>
    <lineage>
        <taxon>unclassified sequences</taxon>
        <taxon>metagenomes</taxon>
        <taxon>ecological metagenomes</taxon>
    </lineage>
</organism>
<evidence type="ECO:0000313" key="1">
    <source>
        <dbReference type="EMBL" id="KKL61725.1"/>
    </source>
</evidence>
<reference evidence="1" key="1">
    <citation type="journal article" date="2015" name="Nature">
        <title>Complex archaea that bridge the gap between prokaryotes and eukaryotes.</title>
        <authorList>
            <person name="Spang A."/>
            <person name="Saw J.H."/>
            <person name="Jorgensen S.L."/>
            <person name="Zaremba-Niedzwiedzka K."/>
            <person name="Martijn J."/>
            <person name="Lind A.E."/>
            <person name="van Eijk R."/>
            <person name="Schleper C."/>
            <person name="Guy L."/>
            <person name="Ettema T.J."/>
        </authorList>
    </citation>
    <scope>NUCLEOTIDE SEQUENCE</scope>
</reference>
<feature type="non-terminal residue" evidence="1">
    <location>
        <position position="35"/>
    </location>
</feature>
<name>A0A0F9FWJ5_9ZZZZ</name>
<dbReference type="AlphaFoldDB" id="A0A0F9FWJ5"/>
<sequence length="35" mass="4125">MKTRKEMYFLLISLFLILLSSFVNADVVPFDQCIE</sequence>
<gene>
    <name evidence="1" type="ORF">LCGC14_2192440</name>
</gene>
<accession>A0A0F9FWJ5</accession>
<dbReference type="EMBL" id="LAZR01028729">
    <property type="protein sequence ID" value="KKL61725.1"/>
    <property type="molecule type" value="Genomic_DNA"/>
</dbReference>
<proteinExistence type="predicted"/>